<evidence type="ECO:0000256" key="1">
    <source>
        <dbReference type="SAM" id="Coils"/>
    </source>
</evidence>
<accession>A0A077RE11</accession>
<feature type="compositionally biased region" description="Basic residues" evidence="2">
    <location>
        <begin position="90"/>
        <end position="105"/>
    </location>
</feature>
<dbReference type="InterPro" id="IPR002014">
    <property type="entry name" value="VHS_dom"/>
</dbReference>
<name>A0A077RE11_9BASI</name>
<dbReference type="GO" id="GO:0006897">
    <property type="term" value="P:endocytosis"/>
    <property type="evidence" value="ECO:0007669"/>
    <property type="project" value="InterPro"/>
</dbReference>
<feature type="compositionally biased region" description="Polar residues" evidence="2">
    <location>
        <begin position="142"/>
        <end position="153"/>
    </location>
</feature>
<organism evidence="4">
    <name type="scientific">Melanopsichium pennsylvanicum 4</name>
    <dbReference type="NCBI Taxonomy" id="1398559"/>
    <lineage>
        <taxon>Eukaryota</taxon>
        <taxon>Fungi</taxon>
        <taxon>Dikarya</taxon>
        <taxon>Basidiomycota</taxon>
        <taxon>Ustilaginomycotina</taxon>
        <taxon>Ustilaginomycetes</taxon>
        <taxon>Ustilaginales</taxon>
        <taxon>Ustilaginaceae</taxon>
        <taxon>Melanopsichium</taxon>
    </lineage>
</organism>
<dbReference type="GO" id="GO:0035091">
    <property type="term" value="F:phosphatidylinositol binding"/>
    <property type="evidence" value="ECO:0007669"/>
    <property type="project" value="InterPro"/>
</dbReference>
<dbReference type="SMART" id="SM00288">
    <property type="entry name" value="VHS"/>
    <property type="match status" value="1"/>
</dbReference>
<feature type="region of interest" description="Disordered" evidence="2">
    <location>
        <begin position="1"/>
        <end position="247"/>
    </location>
</feature>
<feature type="compositionally biased region" description="Basic and acidic residues" evidence="2">
    <location>
        <begin position="300"/>
        <end position="314"/>
    </location>
</feature>
<feature type="compositionally biased region" description="Polar residues" evidence="2">
    <location>
        <begin position="188"/>
        <end position="199"/>
    </location>
</feature>
<feature type="compositionally biased region" description="Polar residues" evidence="2">
    <location>
        <begin position="908"/>
        <end position="942"/>
    </location>
</feature>
<feature type="compositionally biased region" description="Basic and acidic residues" evidence="2">
    <location>
        <begin position="128"/>
        <end position="140"/>
    </location>
</feature>
<feature type="region of interest" description="Disordered" evidence="2">
    <location>
        <begin position="606"/>
        <end position="630"/>
    </location>
</feature>
<feature type="compositionally biased region" description="Basic and acidic residues" evidence="2">
    <location>
        <begin position="65"/>
        <end position="74"/>
    </location>
</feature>
<evidence type="ECO:0000259" key="3">
    <source>
        <dbReference type="PROSITE" id="PS50179"/>
    </source>
</evidence>
<feature type="region of interest" description="Disordered" evidence="2">
    <location>
        <begin position="1010"/>
        <end position="1069"/>
    </location>
</feature>
<feature type="region of interest" description="Disordered" evidence="2">
    <location>
        <begin position="837"/>
        <end position="943"/>
    </location>
</feature>
<dbReference type="InterPro" id="IPR045007">
    <property type="entry name" value="LSB5"/>
</dbReference>
<feature type="compositionally biased region" description="Basic residues" evidence="2">
    <location>
        <begin position="890"/>
        <end position="905"/>
    </location>
</feature>
<dbReference type="Pfam" id="PF00790">
    <property type="entry name" value="VHS"/>
    <property type="match status" value="1"/>
</dbReference>
<feature type="region of interest" description="Disordered" evidence="2">
    <location>
        <begin position="281"/>
        <end position="319"/>
    </location>
</feature>
<feature type="compositionally biased region" description="Low complexity" evidence="2">
    <location>
        <begin position="54"/>
        <end position="64"/>
    </location>
</feature>
<proteinExistence type="predicted"/>
<feature type="compositionally biased region" description="Low complexity" evidence="2">
    <location>
        <begin position="19"/>
        <end position="35"/>
    </location>
</feature>
<dbReference type="AlphaFoldDB" id="A0A077RE11"/>
<dbReference type="GO" id="GO:0030479">
    <property type="term" value="C:actin cortical patch"/>
    <property type="evidence" value="ECO:0007669"/>
    <property type="project" value="TreeGrafter"/>
</dbReference>
<feature type="region of interest" description="Disordered" evidence="2">
    <location>
        <begin position="544"/>
        <end position="594"/>
    </location>
</feature>
<reference evidence="4" key="1">
    <citation type="journal article" date="2014" name="Genome Biol. Evol.">
        <title>Gene Loss Rather Than Gene Gain Is Associated with a Host Jump from Monocots to Dicots in the Smut Fungus Melanopsichium pennsylvanicum.</title>
        <authorList>
            <person name="Sharma R."/>
            <person name="Mishra B."/>
            <person name="Runge F."/>
            <person name="Thines M."/>
        </authorList>
    </citation>
    <scope>NUCLEOTIDE SEQUENCE</scope>
    <source>
        <strain evidence="4">4</strain>
    </source>
</reference>
<dbReference type="Gene3D" id="1.25.40.90">
    <property type="match status" value="1"/>
</dbReference>
<dbReference type="PANTHER" id="PTHR47789">
    <property type="entry name" value="LAS SEVENTEEN-BINDING PROTEIN 5"/>
    <property type="match status" value="1"/>
</dbReference>
<dbReference type="GO" id="GO:0051666">
    <property type="term" value="P:actin cortical patch localization"/>
    <property type="evidence" value="ECO:0007669"/>
    <property type="project" value="TreeGrafter"/>
</dbReference>
<evidence type="ECO:0000313" key="4">
    <source>
        <dbReference type="EMBL" id="CDI56514.1"/>
    </source>
</evidence>
<feature type="compositionally biased region" description="Polar residues" evidence="2">
    <location>
        <begin position="615"/>
        <end position="630"/>
    </location>
</feature>
<dbReference type="CDD" id="cd16980">
    <property type="entry name" value="VHS_Lsb5"/>
    <property type="match status" value="1"/>
</dbReference>
<feature type="compositionally biased region" description="Polar residues" evidence="2">
    <location>
        <begin position="843"/>
        <end position="868"/>
    </location>
</feature>
<dbReference type="GO" id="GO:0043130">
    <property type="term" value="F:ubiquitin binding"/>
    <property type="evidence" value="ECO:0007669"/>
    <property type="project" value="InterPro"/>
</dbReference>
<dbReference type="EMBL" id="HG529690">
    <property type="protein sequence ID" value="CDI56514.1"/>
    <property type="molecule type" value="Genomic_DNA"/>
</dbReference>
<sequence>MKKFFKPKEAGNITPLPPTTSSAASSSFATPRPFAEYQARVAAAESTRPLSFQPPSASSPSIHLSSDEHGDYVHHPHSQSQRQSQLFSPSHHRSPNKNRFSNHIHHTQEPAYESYSDPLSAQTQSHRPTYDRSNTSDHHTRFSQAQQPQPQRHSYQHPPSAFEPPPSLRPAQSSHSSRHQHHSISASPASVNGFQNASNHLKHLHLPNSNHASIDGAWHSPHPISRHSDDSEFEDQDDERTPTVSGAARSFAYPVYSGGDAENQSGGEVLISQARYEETVLSEPSIKDKAKGNKLFSFGTKDKKSRQQQDRDTRTAASSPIPASRIIRDHNHPRIMSPSTDAHQLPPAERNREAGWMEKFQKRAHNHQASRLHDKEIEQLVSSNIDYLTSTASNETEWMQIYPLLDLLSSPSDAAAKEASRCLRKEFKYGTVDTQRRAVRIWALLTLNSSHRFRYHVASRKFLETIEDTIASSKTPLSVKETMLRVLGVLAYEFKGDAELGAVTKSWNKVKPNDRMKHGEPLVEELWEFRLPQASNARIEQHEAVGTRVSQPHSQAPRREPAAGGMYTDMVAPSGPHSSATFASPPHQPAAPLQQQQIYSRQVYPPTDADAQPRFNATPSEQQQRPTDVVSQLEAAAANMTMPPHSPSYQSSHASDNPAPISFSEDVRRLHEECTLARNHSSVLLDTLLHHGLHPETQDLILEFYDKVLGSQELIASQIPWASAQADRAQVANGEEEALLADLLDAHGRCGEVIREADEARRRLQEEQEERRVIERSQVEVRLDRSALAQDSSGELYDLEHGSRAQLLGVGENQASGSRSASPAGYAALPSSTTQGVALVPSPGSNLSATSAGSNGVTSPNINTTTARVSRPLPVPKDNSNSADSNSTRSFHHPSSHPNHHHQHQHQYAVTNSLSASVHSMSGSTTSAHSRDASISTSSSQYGAGPNSNAYNAANVSAAPVAATGGRSLPLTPNLNIDIKGQASGLGGRHDVVLDDEQEKGEGIQTPIVPSEKALGKRRAVSVRYPSPPPSLGQIGNGQAPPPQLLPHPYRKEQQQQIIDSVNGLKIAE</sequence>
<dbReference type="GO" id="GO:0007034">
    <property type="term" value="P:vacuolar transport"/>
    <property type="evidence" value="ECO:0007669"/>
    <property type="project" value="UniProtKB-ARBA"/>
</dbReference>
<dbReference type="InterPro" id="IPR008942">
    <property type="entry name" value="ENTH_VHS"/>
</dbReference>
<feature type="compositionally biased region" description="Polar residues" evidence="2">
    <location>
        <begin position="878"/>
        <end position="889"/>
    </location>
</feature>
<protein>
    <recommendedName>
        <fullName evidence="3">VHS domain-containing protein</fullName>
    </recommendedName>
</protein>
<feature type="compositionally biased region" description="Polar residues" evidence="2">
    <location>
        <begin position="117"/>
        <end position="127"/>
    </location>
</feature>
<dbReference type="PROSITE" id="PS50179">
    <property type="entry name" value="VHS"/>
    <property type="match status" value="1"/>
</dbReference>
<evidence type="ECO:0000256" key="2">
    <source>
        <dbReference type="SAM" id="MobiDB-lite"/>
    </source>
</evidence>
<keyword evidence="1" id="KW-0175">Coiled coil</keyword>
<dbReference type="PANTHER" id="PTHR47789:SF2">
    <property type="entry name" value="VHS DOMAIN-CONTAINING PROTEIN"/>
    <property type="match status" value="1"/>
</dbReference>
<feature type="domain" description="VHS" evidence="3">
    <location>
        <begin position="388"/>
        <end position="511"/>
    </location>
</feature>
<dbReference type="SUPFAM" id="SSF48464">
    <property type="entry name" value="ENTH/VHS domain"/>
    <property type="match status" value="1"/>
</dbReference>
<dbReference type="GO" id="GO:0007015">
    <property type="term" value="P:actin filament organization"/>
    <property type="evidence" value="ECO:0007669"/>
    <property type="project" value="InterPro"/>
</dbReference>
<feature type="coiled-coil region" evidence="1">
    <location>
        <begin position="750"/>
        <end position="777"/>
    </location>
</feature>